<accession>A0A225B6S7</accession>
<keyword evidence="5" id="KW-1185">Reference proteome</keyword>
<evidence type="ECO:0008006" key="6">
    <source>
        <dbReference type="Google" id="ProtNLM"/>
    </source>
</evidence>
<dbReference type="OrthoDB" id="2915840at2759"/>
<evidence type="ECO:0000256" key="1">
    <source>
        <dbReference type="ARBA" id="ARBA00022630"/>
    </source>
</evidence>
<keyword evidence="3" id="KW-0560">Oxidoreductase</keyword>
<dbReference type="AlphaFoldDB" id="A0A225B6S7"/>
<proteinExistence type="predicted"/>
<dbReference type="STRING" id="1441469.A0A225B6S7"/>
<dbReference type="EMBL" id="LFMY01000004">
    <property type="protein sequence ID" value="OKL61617.1"/>
    <property type="molecule type" value="Genomic_DNA"/>
</dbReference>
<reference evidence="4 5" key="1">
    <citation type="submission" date="2015-06" db="EMBL/GenBank/DDBJ databases">
        <title>Talaromyces atroroseus IBT 11181 draft genome.</title>
        <authorList>
            <person name="Rasmussen K.B."/>
            <person name="Rasmussen S."/>
            <person name="Petersen B."/>
            <person name="Sicheritz-Ponten T."/>
            <person name="Mortensen U.H."/>
            <person name="Thrane U."/>
        </authorList>
    </citation>
    <scope>NUCLEOTIDE SEQUENCE [LARGE SCALE GENOMIC DNA]</scope>
    <source>
        <strain evidence="4 5">IBT 11181</strain>
    </source>
</reference>
<sequence length="568" mass="63478">MEVDVAVIGAGLSGIAFARFYLDIHPEARLVIFEKDAGIGGVWSAERVFEAFWVQSPLRMTSFADVPLELPDDAPRLHDTFEARYVTQYLEDYVDNHIYNGMSLRSRVRVNADVRMVEKRGDGWLLHIDDTESQTVYCSKLAVASGITSLPNMPTFPRSPQWKAPILHHRDLGAHEKILDPESAYKDITVIGGGKSAVDMVYGALRTGKNVNWIIRTSGEGPGIFMNPAAGGRYRNAAEAGATRKAARLSPSNFYALPAEALSLHQLESERAALEEKLYAADNRFKTWANYRGREGALPGFRDLEPKASFFWSSGPVGVIQHDDFWDLVSKKVTVYRSDPYGTTPNAIILTDGRVVPTDAVLCGTGWDPSYPFFTPDQAIQLGLPHQPDTSAEEQTWDDLRKQADADILKEFPILGSPPRDAKPVGDISRTPARLYHGMASLSDPSILFLGRARVSNNFRVADAQAIWATAYWDGHVTLPPPSEAKRQVAYMNALSRRRYPTRGVDGINFHADLVYYTDRLAYEAGLTSHRKGWWEDPEEPCLASDFRDCAEEYRKKHGYEKNDYVQA</sequence>
<dbReference type="Proteomes" id="UP000214365">
    <property type="component" value="Unassembled WGS sequence"/>
</dbReference>
<dbReference type="SUPFAM" id="SSF51905">
    <property type="entry name" value="FAD/NAD(P)-binding domain"/>
    <property type="match status" value="2"/>
</dbReference>
<evidence type="ECO:0000313" key="5">
    <source>
        <dbReference type="Proteomes" id="UP000214365"/>
    </source>
</evidence>
<dbReference type="InterPro" id="IPR036188">
    <property type="entry name" value="FAD/NAD-bd_sf"/>
</dbReference>
<keyword evidence="2" id="KW-0274">FAD</keyword>
<dbReference type="Pfam" id="PF13738">
    <property type="entry name" value="Pyr_redox_3"/>
    <property type="match status" value="1"/>
</dbReference>
<comment type="caution">
    <text evidence="4">The sequence shown here is derived from an EMBL/GenBank/DDBJ whole genome shotgun (WGS) entry which is preliminary data.</text>
</comment>
<organism evidence="4 5">
    <name type="scientific">Talaromyces atroroseus</name>
    <dbReference type="NCBI Taxonomy" id="1441469"/>
    <lineage>
        <taxon>Eukaryota</taxon>
        <taxon>Fungi</taxon>
        <taxon>Dikarya</taxon>
        <taxon>Ascomycota</taxon>
        <taxon>Pezizomycotina</taxon>
        <taxon>Eurotiomycetes</taxon>
        <taxon>Eurotiomycetidae</taxon>
        <taxon>Eurotiales</taxon>
        <taxon>Trichocomaceae</taxon>
        <taxon>Talaromyces</taxon>
        <taxon>Talaromyces sect. Trachyspermi</taxon>
    </lineage>
</organism>
<dbReference type="GO" id="GO:0016491">
    <property type="term" value="F:oxidoreductase activity"/>
    <property type="evidence" value="ECO:0007669"/>
    <property type="project" value="UniProtKB-KW"/>
</dbReference>
<dbReference type="GeneID" id="31003367"/>
<dbReference type="RefSeq" id="XP_020121738.1">
    <property type="nucleotide sequence ID" value="XM_020265931.1"/>
</dbReference>
<dbReference type="InterPro" id="IPR050346">
    <property type="entry name" value="FMO-like"/>
</dbReference>
<evidence type="ECO:0000256" key="2">
    <source>
        <dbReference type="ARBA" id="ARBA00022827"/>
    </source>
</evidence>
<evidence type="ECO:0000256" key="3">
    <source>
        <dbReference type="ARBA" id="ARBA00023002"/>
    </source>
</evidence>
<keyword evidence="1" id="KW-0285">Flavoprotein</keyword>
<name>A0A225B6S7_TALAT</name>
<gene>
    <name evidence="4" type="ORF">UA08_03612</name>
</gene>
<dbReference type="PANTHER" id="PTHR23023">
    <property type="entry name" value="DIMETHYLANILINE MONOOXYGENASE"/>
    <property type="match status" value="1"/>
</dbReference>
<dbReference type="Gene3D" id="3.50.50.60">
    <property type="entry name" value="FAD/NAD(P)-binding domain"/>
    <property type="match status" value="2"/>
</dbReference>
<evidence type="ECO:0000313" key="4">
    <source>
        <dbReference type="EMBL" id="OKL61617.1"/>
    </source>
</evidence>
<protein>
    <recommendedName>
        <fullName evidence="6">Dimethylaniline monooxygenase</fullName>
    </recommendedName>
</protein>